<dbReference type="SMART" id="SM00563">
    <property type="entry name" value="PlsC"/>
    <property type="match status" value="1"/>
</dbReference>
<name>A0A7G2CHS9_9TRYP</name>
<keyword evidence="2 5" id="KW-0012">Acyltransferase</keyword>
<dbReference type="AlphaFoldDB" id="A0A7G2CHS9"/>
<reference evidence="5 6" key="1">
    <citation type="submission" date="2020-08" db="EMBL/GenBank/DDBJ databases">
        <authorList>
            <person name="Newling K."/>
            <person name="Davey J."/>
            <person name="Forrester S."/>
        </authorList>
    </citation>
    <scope>NUCLEOTIDE SEQUENCE [LARGE SCALE GENOMIC DNA]</scope>
    <source>
        <strain evidence="6">Crithidia deanei Carvalho (ATCC PRA-265)</strain>
    </source>
</reference>
<dbReference type="PANTHER" id="PTHR10434:SF48">
    <property type="entry name" value="PUTATIVE-RELATED"/>
    <property type="match status" value="1"/>
</dbReference>
<dbReference type="GO" id="GO:0005783">
    <property type="term" value="C:endoplasmic reticulum"/>
    <property type="evidence" value="ECO:0007669"/>
    <property type="project" value="TreeGrafter"/>
</dbReference>
<sequence>MVILFAILYAVWLYLLHKRIPGVMMMRVWFTLVLLISVSLCNIACRVIVLLSRQFKLFDRDTSESYCRVFKSLVFRYFFRVNIPHIHTIMMEGSLDFDCLTPGTAVCMCHTSFFDSLVFLCFCPTNFLRNGKTFLKSSLQKLPIFGHVVKCCGHFPVYFADEKSDSFSVQKDKQAKVAEEVDQFLAKGGNLCFFPEGALNKTPEVLNDFRLGSFNTIVKHNFPLRYIVIYGNAEVWHPKLAGVPGYPADLYVFVGEFKYDANTDAKTLATNFRAEMQKKMDAILERRKKDGYKPWYQPPVKTE</sequence>
<keyword evidence="6" id="KW-1185">Reference proteome</keyword>
<keyword evidence="3" id="KW-1133">Transmembrane helix</keyword>
<evidence type="ECO:0000256" key="2">
    <source>
        <dbReference type="ARBA" id="ARBA00023315"/>
    </source>
</evidence>
<dbReference type="PANTHER" id="PTHR10434">
    <property type="entry name" value="1-ACYL-SN-GLYCEROL-3-PHOSPHATE ACYLTRANSFERASE"/>
    <property type="match status" value="1"/>
</dbReference>
<dbReference type="EMBL" id="LR877155">
    <property type="protein sequence ID" value="CAD2218617.1"/>
    <property type="molecule type" value="Genomic_DNA"/>
</dbReference>
<organism evidence="5 6">
    <name type="scientific">Angomonas deanei</name>
    <dbReference type="NCBI Taxonomy" id="59799"/>
    <lineage>
        <taxon>Eukaryota</taxon>
        <taxon>Discoba</taxon>
        <taxon>Euglenozoa</taxon>
        <taxon>Kinetoplastea</taxon>
        <taxon>Metakinetoplastina</taxon>
        <taxon>Trypanosomatida</taxon>
        <taxon>Trypanosomatidae</taxon>
        <taxon>Strigomonadinae</taxon>
        <taxon>Angomonas</taxon>
    </lineage>
</organism>
<keyword evidence="1 5" id="KW-0808">Transferase</keyword>
<evidence type="ECO:0000313" key="5">
    <source>
        <dbReference type="EMBL" id="CAD2218617.1"/>
    </source>
</evidence>
<dbReference type="OrthoDB" id="431951at2759"/>
<dbReference type="GO" id="GO:0003841">
    <property type="term" value="F:1-acylglycerol-3-phosphate O-acyltransferase activity"/>
    <property type="evidence" value="ECO:0007669"/>
    <property type="project" value="TreeGrafter"/>
</dbReference>
<dbReference type="GO" id="GO:0006654">
    <property type="term" value="P:phosphatidic acid biosynthetic process"/>
    <property type="evidence" value="ECO:0007669"/>
    <property type="project" value="TreeGrafter"/>
</dbReference>
<gene>
    <name evidence="5" type="ORF">ADEAN_000610800</name>
</gene>
<evidence type="ECO:0000259" key="4">
    <source>
        <dbReference type="SMART" id="SM00563"/>
    </source>
</evidence>
<feature type="transmembrane region" description="Helical" evidence="3">
    <location>
        <begin position="28"/>
        <end position="51"/>
    </location>
</feature>
<keyword evidence="3" id="KW-0812">Transmembrane</keyword>
<evidence type="ECO:0000256" key="1">
    <source>
        <dbReference type="ARBA" id="ARBA00022679"/>
    </source>
</evidence>
<dbReference type="InterPro" id="IPR002123">
    <property type="entry name" value="Plipid/glycerol_acylTrfase"/>
</dbReference>
<evidence type="ECO:0000313" key="6">
    <source>
        <dbReference type="Proteomes" id="UP000515908"/>
    </source>
</evidence>
<dbReference type="CDD" id="cd07989">
    <property type="entry name" value="LPLAT_AGPAT-like"/>
    <property type="match status" value="1"/>
</dbReference>
<dbReference type="Proteomes" id="UP000515908">
    <property type="component" value="Chromosome 11"/>
</dbReference>
<dbReference type="SUPFAM" id="SSF69593">
    <property type="entry name" value="Glycerol-3-phosphate (1)-acyltransferase"/>
    <property type="match status" value="1"/>
</dbReference>
<accession>A0A7G2CHS9</accession>
<feature type="domain" description="Phospholipid/glycerol acyltransferase" evidence="4">
    <location>
        <begin position="104"/>
        <end position="232"/>
    </location>
</feature>
<proteinExistence type="predicted"/>
<keyword evidence="3" id="KW-0472">Membrane</keyword>
<protein>
    <submittedName>
        <fullName evidence="5">Acyltransferase, putative</fullName>
    </submittedName>
</protein>
<evidence type="ECO:0000256" key="3">
    <source>
        <dbReference type="SAM" id="Phobius"/>
    </source>
</evidence>
<dbReference type="VEuPathDB" id="TriTrypDB:ADEAN_000610800"/>
<dbReference type="Pfam" id="PF01553">
    <property type="entry name" value="Acyltransferase"/>
    <property type="match status" value="1"/>
</dbReference>